<keyword evidence="11" id="KW-1185">Reference proteome</keyword>
<name>A0A835I6T7_9MAGN</name>
<proteinExistence type="inferred from homology"/>
<evidence type="ECO:0000256" key="6">
    <source>
        <dbReference type="ARBA" id="ARBA00023180"/>
    </source>
</evidence>
<dbReference type="SUPFAM" id="SSF47699">
    <property type="entry name" value="Bifunctional inhibitor/lipid-transfer protein/seed storage 2S albumin"/>
    <property type="match status" value="1"/>
</dbReference>
<dbReference type="OrthoDB" id="659547at2759"/>
<dbReference type="PRINTS" id="PR00382">
    <property type="entry name" value="LIPIDTRNSFER"/>
</dbReference>
<evidence type="ECO:0000256" key="2">
    <source>
        <dbReference type="ARBA" id="ARBA00009748"/>
    </source>
</evidence>
<evidence type="ECO:0000256" key="1">
    <source>
        <dbReference type="ARBA" id="ARBA00004609"/>
    </source>
</evidence>
<evidence type="ECO:0000256" key="4">
    <source>
        <dbReference type="ARBA" id="ARBA00022729"/>
    </source>
</evidence>
<dbReference type="Pfam" id="PF14368">
    <property type="entry name" value="LTP_2"/>
    <property type="match status" value="1"/>
</dbReference>
<dbReference type="Proteomes" id="UP000631114">
    <property type="component" value="Unassembled WGS sequence"/>
</dbReference>
<dbReference type="PANTHER" id="PTHR33044">
    <property type="entry name" value="BIFUNCTIONAL INHIBITOR/LIPID-TRANSFER PROTEIN/SEED STORAGE 2S ALBUMIN SUPERFAMILY PROTEIN-RELATED"/>
    <property type="match status" value="1"/>
</dbReference>
<keyword evidence="3" id="KW-0336">GPI-anchor</keyword>
<evidence type="ECO:0000256" key="5">
    <source>
        <dbReference type="ARBA" id="ARBA00023157"/>
    </source>
</evidence>
<comment type="subcellular location">
    <subcellularLocation>
        <location evidence="1">Cell membrane</location>
        <topology evidence="1">Lipid-anchor</topology>
        <topology evidence="1">GPI-anchor</topology>
    </subcellularLocation>
</comment>
<feature type="domain" description="Bifunctional inhibitor/plant lipid transfer protein/seed storage helical" evidence="9">
    <location>
        <begin position="33"/>
        <end position="112"/>
    </location>
</feature>
<dbReference type="AlphaFoldDB" id="A0A835I6T7"/>
<reference evidence="10 11" key="1">
    <citation type="submission" date="2020-10" db="EMBL/GenBank/DDBJ databases">
        <title>The Coptis chinensis genome and diversification of protoberbering-type alkaloids.</title>
        <authorList>
            <person name="Wang B."/>
            <person name="Shu S."/>
            <person name="Song C."/>
            <person name="Liu Y."/>
        </authorList>
    </citation>
    <scope>NUCLEOTIDE SEQUENCE [LARGE SCALE GENOMIC DNA]</scope>
    <source>
        <strain evidence="10">HL-2020</strain>
        <tissue evidence="10">Leaf</tissue>
    </source>
</reference>
<comment type="caution">
    <text evidence="10">The sequence shown here is derived from an EMBL/GenBank/DDBJ whole genome shotgun (WGS) entry which is preliminary data.</text>
</comment>
<feature type="chain" id="PRO_5032309467" description="Bifunctional inhibitor/plant lipid transfer protein/seed storage helical domain-containing protein" evidence="8">
    <location>
        <begin position="22"/>
        <end position="147"/>
    </location>
</feature>
<evidence type="ECO:0000256" key="3">
    <source>
        <dbReference type="ARBA" id="ARBA00022622"/>
    </source>
</evidence>
<keyword evidence="5" id="KW-1015">Disulfide bond</keyword>
<keyword evidence="7" id="KW-0449">Lipoprotein</keyword>
<keyword evidence="3" id="KW-0472">Membrane</keyword>
<dbReference type="GO" id="GO:0008289">
    <property type="term" value="F:lipid binding"/>
    <property type="evidence" value="ECO:0007669"/>
    <property type="project" value="InterPro"/>
</dbReference>
<keyword evidence="4 8" id="KW-0732">Signal</keyword>
<dbReference type="InterPro" id="IPR000528">
    <property type="entry name" value="Plant_nsLTP"/>
</dbReference>
<evidence type="ECO:0000256" key="7">
    <source>
        <dbReference type="ARBA" id="ARBA00023288"/>
    </source>
</evidence>
<dbReference type="GO" id="GO:0005886">
    <property type="term" value="C:plasma membrane"/>
    <property type="evidence" value="ECO:0007669"/>
    <property type="project" value="UniProtKB-SubCell"/>
</dbReference>
<dbReference type="FunFam" id="1.10.110.10:FF:000001">
    <property type="entry name" value="Bifunctional inhibitor/lipid-transfer protein/seed storage 2S albumin superfamily protein"/>
    <property type="match status" value="1"/>
</dbReference>
<dbReference type="CDD" id="cd00010">
    <property type="entry name" value="AAI_LTSS"/>
    <property type="match status" value="1"/>
</dbReference>
<sequence>MVKASLIYCVMALWCVLSVKCATKTAPAPTQECATVILTMADCLSFVTSGSTVKKPEGGCCTGLKTVLKTAPDCLCQTFKSSGQLGIALDMQKAMTLPSACGVKAPPSIATCNLSVAPGASPGELFLPFSCLSMLWLENWFVCNYIA</sequence>
<feature type="signal peptide" evidence="8">
    <location>
        <begin position="1"/>
        <end position="21"/>
    </location>
</feature>
<dbReference type="InterPro" id="IPR036312">
    <property type="entry name" value="Bifun_inhib/LTP/seed_sf"/>
</dbReference>
<dbReference type="InterPro" id="IPR043325">
    <property type="entry name" value="LTSS"/>
</dbReference>
<gene>
    <name evidence="10" type="ORF">IFM89_021973</name>
</gene>
<organism evidence="10 11">
    <name type="scientific">Coptis chinensis</name>
    <dbReference type="NCBI Taxonomy" id="261450"/>
    <lineage>
        <taxon>Eukaryota</taxon>
        <taxon>Viridiplantae</taxon>
        <taxon>Streptophyta</taxon>
        <taxon>Embryophyta</taxon>
        <taxon>Tracheophyta</taxon>
        <taxon>Spermatophyta</taxon>
        <taxon>Magnoliopsida</taxon>
        <taxon>Ranunculales</taxon>
        <taxon>Ranunculaceae</taxon>
        <taxon>Coptidoideae</taxon>
        <taxon>Coptis</taxon>
    </lineage>
</organism>
<dbReference type="GO" id="GO:0006869">
    <property type="term" value="P:lipid transport"/>
    <property type="evidence" value="ECO:0007669"/>
    <property type="project" value="InterPro"/>
</dbReference>
<protein>
    <recommendedName>
        <fullName evidence="9">Bifunctional inhibitor/plant lipid transfer protein/seed storage helical domain-containing protein</fullName>
    </recommendedName>
</protein>
<dbReference type="Gene3D" id="1.10.110.10">
    <property type="entry name" value="Plant lipid-transfer and hydrophobic proteins"/>
    <property type="match status" value="1"/>
</dbReference>
<keyword evidence="6" id="KW-0325">Glycoprotein</keyword>
<evidence type="ECO:0000313" key="10">
    <source>
        <dbReference type="EMBL" id="KAF9610303.1"/>
    </source>
</evidence>
<dbReference type="InterPro" id="IPR016140">
    <property type="entry name" value="Bifunc_inhib/LTP/seed_store"/>
</dbReference>
<accession>A0A835I6T7</accession>
<evidence type="ECO:0000256" key="8">
    <source>
        <dbReference type="SAM" id="SignalP"/>
    </source>
</evidence>
<evidence type="ECO:0000259" key="9">
    <source>
        <dbReference type="SMART" id="SM00499"/>
    </source>
</evidence>
<comment type="similarity">
    <text evidence="2">Belongs to the plant LTP family.</text>
</comment>
<dbReference type="EMBL" id="JADFTS010000004">
    <property type="protein sequence ID" value="KAF9610303.1"/>
    <property type="molecule type" value="Genomic_DNA"/>
</dbReference>
<evidence type="ECO:0000313" key="11">
    <source>
        <dbReference type="Proteomes" id="UP000631114"/>
    </source>
</evidence>
<dbReference type="SMART" id="SM00499">
    <property type="entry name" value="AAI"/>
    <property type="match status" value="1"/>
</dbReference>
<dbReference type="GO" id="GO:0098552">
    <property type="term" value="C:side of membrane"/>
    <property type="evidence" value="ECO:0007669"/>
    <property type="project" value="UniProtKB-KW"/>
</dbReference>